<reference evidence="1" key="1">
    <citation type="submission" date="2022-04" db="EMBL/GenBank/DDBJ databases">
        <title>Genome of the entomopathogenic fungus Entomophthora muscae.</title>
        <authorList>
            <person name="Elya C."/>
            <person name="Lovett B.R."/>
            <person name="Lee E."/>
            <person name="Macias A.M."/>
            <person name="Hajek A.E."/>
            <person name="De Bivort B.L."/>
            <person name="Kasson M.T."/>
            <person name="De Fine Licht H.H."/>
            <person name="Stajich J.E."/>
        </authorList>
    </citation>
    <scope>NUCLEOTIDE SEQUENCE</scope>
    <source>
        <strain evidence="1">Berkeley</strain>
    </source>
</reference>
<sequence length="425" mass="47519">MDMLDWQCMRLLDILVLISAVARATPIVVGYFMPNDRTSIKDIPFDKLTHINVAFGTLSNDAQPSQVTLNDGLVKEVVEAAQKSSTKPKVLLSLGGWGGSKMFSKMVQAKHHRKEFITKLVGLIKPIEEGGLGLDGIDLDWEFPGEVGAGNFFNASDTDNLLLLLSEMRAKFTNAKLITAAVPMLPFKGKDNQPIKDASRFAKYFDYVTVMAYNIYGSWSTTTGPNAPLHTSKDVSHSLADSLNKWKEAKFPPHKIVGGLAFYGQTFETAERVTAKSQFVKKKPPQPHKKISHSVSQSDVYLYKFIRETILSDPQTPKPGYVRYFDKVTQTPYLYKPSTHQLITYDDPISIQAKASYIQGKGFGGAMIWELTNDYNNELIDATIQGLKAHTKYPASTHSLSTPKGSRRKPQHKKLKCHQKYKILK</sequence>
<comment type="caution">
    <text evidence="1">The sequence shown here is derived from an EMBL/GenBank/DDBJ whole genome shotgun (WGS) entry which is preliminary data.</text>
</comment>
<evidence type="ECO:0000313" key="2">
    <source>
        <dbReference type="Proteomes" id="UP001165960"/>
    </source>
</evidence>
<evidence type="ECO:0000313" key="1">
    <source>
        <dbReference type="EMBL" id="KAJ9060952.1"/>
    </source>
</evidence>
<gene>
    <name evidence="1" type="ORF">DSO57_1025498</name>
</gene>
<keyword evidence="2" id="KW-1185">Reference proteome</keyword>
<dbReference type="Proteomes" id="UP001165960">
    <property type="component" value="Unassembled WGS sequence"/>
</dbReference>
<name>A0ACC2SEW9_9FUNG</name>
<dbReference type="EMBL" id="QTSX02005114">
    <property type="protein sequence ID" value="KAJ9060952.1"/>
    <property type="molecule type" value="Genomic_DNA"/>
</dbReference>
<accession>A0ACC2SEW9</accession>
<protein>
    <submittedName>
        <fullName evidence="1">Uncharacterized protein</fullName>
    </submittedName>
</protein>
<organism evidence="1 2">
    <name type="scientific">Entomophthora muscae</name>
    <dbReference type="NCBI Taxonomy" id="34485"/>
    <lineage>
        <taxon>Eukaryota</taxon>
        <taxon>Fungi</taxon>
        <taxon>Fungi incertae sedis</taxon>
        <taxon>Zoopagomycota</taxon>
        <taxon>Entomophthoromycotina</taxon>
        <taxon>Entomophthoromycetes</taxon>
        <taxon>Entomophthorales</taxon>
        <taxon>Entomophthoraceae</taxon>
        <taxon>Entomophthora</taxon>
    </lineage>
</organism>
<proteinExistence type="predicted"/>